<dbReference type="AlphaFoldDB" id="A0A7M2YWJ2"/>
<evidence type="ECO:0000313" key="3">
    <source>
        <dbReference type="Proteomes" id="UP000254134"/>
    </source>
</evidence>
<dbReference type="EMBL" id="QQZY01000004">
    <property type="protein sequence ID" value="RDI74375.1"/>
    <property type="molecule type" value="Genomic_DNA"/>
</dbReference>
<dbReference type="RefSeq" id="WP_181813547.1">
    <property type="nucleotide sequence ID" value="NZ_QQZY01000004.1"/>
</dbReference>
<dbReference type="InterPro" id="IPR036388">
    <property type="entry name" value="WH-like_DNA-bd_sf"/>
</dbReference>
<dbReference type="Gene3D" id="1.10.10.10">
    <property type="entry name" value="Winged helix-like DNA-binding domain superfamily/Winged helix DNA-binding domain"/>
    <property type="match status" value="1"/>
</dbReference>
<protein>
    <recommendedName>
        <fullName evidence="4">MarR family transcriptional regulator</fullName>
    </recommendedName>
</protein>
<reference evidence="2 3" key="1">
    <citation type="submission" date="2018-07" db="EMBL/GenBank/DDBJ databases">
        <title>High-quality-draft genome sequence of Gaiella occulta.</title>
        <authorList>
            <person name="Severino R."/>
            <person name="Froufe H.J.C."/>
            <person name="Rainey F.A."/>
            <person name="Barroso C."/>
            <person name="Albuquerque L."/>
            <person name="Lobo-Da-Cunha A."/>
            <person name="Da Costa M.S."/>
            <person name="Egas C."/>
        </authorList>
    </citation>
    <scope>NUCLEOTIDE SEQUENCE [LARGE SCALE GENOMIC DNA]</scope>
    <source>
        <strain evidence="2 3">F2-233</strain>
    </source>
</reference>
<sequence length="74" mass="8354">MKRHRDPRDSRALQLELTDEGARLAVEAIRVVDEVDRRFFAPVAERGELQSARRALSGLDATRPLPSPLQSFRG</sequence>
<dbReference type="SUPFAM" id="SSF46785">
    <property type="entry name" value="Winged helix' DNA-binding domain"/>
    <property type="match status" value="1"/>
</dbReference>
<proteinExistence type="predicted"/>
<feature type="region of interest" description="Disordered" evidence="1">
    <location>
        <begin position="55"/>
        <end position="74"/>
    </location>
</feature>
<gene>
    <name evidence="2" type="ORF">Gocc_1951</name>
</gene>
<comment type="caution">
    <text evidence="2">The sequence shown here is derived from an EMBL/GenBank/DDBJ whole genome shotgun (WGS) entry which is preliminary data.</text>
</comment>
<evidence type="ECO:0000313" key="2">
    <source>
        <dbReference type="EMBL" id="RDI74375.1"/>
    </source>
</evidence>
<accession>A0A7M2YWJ2</accession>
<name>A0A7M2YWJ2_9ACTN</name>
<keyword evidence="3" id="KW-1185">Reference proteome</keyword>
<dbReference type="InterPro" id="IPR036390">
    <property type="entry name" value="WH_DNA-bd_sf"/>
</dbReference>
<reference evidence="3" key="2">
    <citation type="journal article" date="2019" name="MicrobiologyOpen">
        <title>High-quality draft genome sequence of Gaiella occulta isolated from a 150 meter deep mineral water borehole and comparison with the genome sequences of other deep-branching lineages of the phylum Actinobacteria.</title>
        <authorList>
            <person name="Severino R."/>
            <person name="Froufe H.J.C."/>
            <person name="Barroso C."/>
            <person name="Albuquerque L."/>
            <person name="Lobo-da-Cunha A."/>
            <person name="da Costa M.S."/>
            <person name="Egas C."/>
        </authorList>
    </citation>
    <scope>NUCLEOTIDE SEQUENCE [LARGE SCALE GENOMIC DNA]</scope>
    <source>
        <strain evidence="3">F2-233</strain>
    </source>
</reference>
<dbReference type="Proteomes" id="UP000254134">
    <property type="component" value="Unassembled WGS sequence"/>
</dbReference>
<evidence type="ECO:0000256" key="1">
    <source>
        <dbReference type="SAM" id="MobiDB-lite"/>
    </source>
</evidence>
<evidence type="ECO:0008006" key="4">
    <source>
        <dbReference type="Google" id="ProtNLM"/>
    </source>
</evidence>
<organism evidence="2 3">
    <name type="scientific">Gaiella occulta</name>
    <dbReference type="NCBI Taxonomy" id="1002870"/>
    <lineage>
        <taxon>Bacteria</taxon>
        <taxon>Bacillati</taxon>
        <taxon>Actinomycetota</taxon>
        <taxon>Thermoleophilia</taxon>
        <taxon>Gaiellales</taxon>
        <taxon>Gaiellaceae</taxon>
        <taxon>Gaiella</taxon>
    </lineage>
</organism>